<dbReference type="Pfam" id="PF09977">
    <property type="entry name" value="Tad_C"/>
    <property type="match status" value="1"/>
</dbReference>
<comment type="caution">
    <text evidence="2">The sequence shown here is derived from an EMBL/GenBank/DDBJ whole genome shotgun (WGS) entry which is preliminary data.</text>
</comment>
<proteinExistence type="predicted"/>
<dbReference type="Proteomes" id="UP001079430">
    <property type="component" value="Unassembled WGS sequence"/>
</dbReference>
<protein>
    <submittedName>
        <fullName evidence="2">TadG family pilus assembly protein</fullName>
    </submittedName>
</protein>
<dbReference type="RefSeq" id="WP_269283317.1">
    <property type="nucleotide sequence ID" value="NZ_JAPVOI010000004.1"/>
</dbReference>
<feature type="domain" description="DUF2134" evidence="1">
    <location>
        <begin position="61"/>
        <end position="168"/>
    </location>
</feature>
<evidence type="ECO:0000313" key="2">
    <source>
        <dbReference type="EMBL" id="MCZ4092683.1"/>
    </source>
</evidence>
<accession>A0ABT4KLG2</accession>
<evidence type="ECO:0000313" key="3">
    <source>
        <dbReference type="Proteomes" id="UP001079430"/>
    </source>
</evidence>
<name>A0ABT4KLG2_9HYPH</name>
<reference evidence="2" key="1">
    <citation type="submission" date="2022-10" db="EMBL/GenBank/DDBJ databases">
        <title>Whole genome sequencing of three plant growth promoting bacteria isolated from Vachellia tortilis subsp. raddiana in Morocco.</title>
        <authorList>
            <person name="Hnini M."/>
            <person name="Zouagui R."/>
            <person name="Zouagui H."/>
            <person name="Chemao Elfihri M.-W."/>
            <person name="Ibrahimi A."/>
            <person name="Sbabou L."/>
            <person name="Aurag J."/>
        </authorList>
    </citation>
    <scope>NUCLEOTIDE SEQUENCE</scope>
    <source>
        <strain evidence="2">LMR678</strain>
    </source>
</reference>
<dbReference type="InterPro" id="IPR018705">
    <property type="entry name" value="DUF2134_membrane"/>
</dbReference>
<keyword evidence="3" id="KW-1185">Reference proteome</keyword>
<organism evidence="2 3">
    <name type="scientific">Sinorhizobium psoraleae</name>
    <dbReference type="NCBI Taxonomy" id="520838"/>
    <lineage>
        <taxon>Bacteria</taxon>
        <taxon>Pseudomonadati</taxon>
        <taxon>Pseudomonadota</taxon>
        <taxon>Alphaproteobacteria</taxon>
        <taxon>Hyphomicrobiales</taxon>
        <taxon>Rhizobiaceae</taxon>
        <taxon>Sinorhizobium/Ensifer group</taxon>
        <taxon>Sinorhizobium</taxon>
    </lineage>
</organism>
<gene>
    <name evidence="2" type="ORF">O3W52_22225</name>
</gene>
<dbReference type="EMBL" id="JAPVOI010000004">
    <property type="protein sequence ID" value="MCZ4092683.1"/>
    <property type="molecule type" value="Genomic_DNA"/>
</dbReference>
<sequence length="577" mass="59878">MPIRTAQMRHFMKARNANVGISAALVMPLVITSMALGVDYGYLTLQKQEMQSVADLAAIAAAANVGSADEAVLAHFKNNGLDYAVSTSAGLMTVDGKVLPNDVETAAKGVATIVRGRYVPDPAIAAAQRFIKDAVPADAVQVTLEKKGDLYLAAMFSGPPDLSVMGTAASSKVAAFSVGSRLASLNGGLLNAVLGQMLGTTVSLKVMDYEALIDADIDVQPFLKIIATRLNLTAASYEDVLTADLTMPQLLASMRLVQGLSGTVTSALKAIELAAADNKQTFTLAQVLNIDPKKSLSVDAGSDWAMKVSALQLVSAAAAIANGDQQVALDAVAGLPGIASAKVKLAIGEPPVETPSHRLGAPGAAVRTAQTRLAVEIGVDGLAALAGIRIRLPIYVELAHAEAKLSDIRCYGRTPENAAVVVDAVPGIAEIAIGDVDPTVLASFSSDARVTPARLVDATVLKIDAIAHVESKNLQASRLSFSPNEVASRTIKSVSTKDILTSTTKTLLNNLNAEIHVGPLSLATPALLQQALAQTLGSVTAPVDELLYNLLLLVGVRVGEADVRVTGVKCQRPVLVQ</sequence>
<evidence type="ECO:0000259" key="1">
    <source>
        <dbReference type="Pfam" id="PF09977"/>
    </source>
</evidence>